<feature type="transmembrane region" description="Helical" evidence="6">
    <location>
        <begin position="20"/>
        <end position="38"/>
    </location>
</feature>
<keyword evidence="8" id="KW-1185">Reference proteome</keyword>
<evidence type="ECO:0000313" key="8">
    <source>
        <dbReference type="Proteomes" id="UP000267430"/>
    </source>
</evidence>
<keyword evidence="4 6" id="KW-1133">Transmembrane helix</keyword>
<sequence length="442" mass="49387">MSEKKNTFLSNSIITLTRQVVSIVIGILLLLIIANALGPCGQGKYTLITYLPLMLMTFLNLGLNTSTIYFVSKKELELKEAFVTSILSAVFLALISVGIGILAVLIMGDSEFSAIDSSLLYLSLFALPFMFLMIFLQTIFQGIQNFKLFNSVLVVQQFGTLFSLVILLFIFNLELEGAILSFILGYFLSVLYSIIMLFRVYKMDFSLRYFSWKYLKMAISYGLKAHISNIMTFLNYRLGVLLIGMFLSDASVGIYTVAVNLGEKISIFSQSFSQVLLPRIASSNLEEDRNKLTALVCRLMMLFILCVGIAIYFFSDLIFSVFREEYSASSLILQLLLPGLTVLAVEKILSNDLAGRGRPDLNMYVSFVNVGLNVVLNLLLIPEFGVQGAAVASSLTYIVSFIIKVIIYKNVTKQPIKEFLLIKGSDIKMILDLAKKMKRKPA</sequence>
<feature type="transmembrane region" description="Helical" evidence="6">
    <location>
        <begin position="177"/>
        <end position="201"/>
    </location>
</feature>
<dbReference type="InterPro" id="IPR050833">
    <property type="entry name" value="Poly_Biosynth_Transport"/>
</dbReference>
<evidence type="ECO:0000256" key="6">
    <source>
        <dbReference type="SAM" id="Phobius"/>
    </source>
</evidence>
<keyword evidence="3 6" id="KW-0812">Transmembrane</keyword>
<dbReference type="AlphaFoldDB" id="A0A433HT00"/>
<evidence type="ECO:0000256" key="5">
    <source>
        <dbReference type="ARBA" id="ARBA00023136"/>
    </source>
</evidence>
<comment type="caution">
    <text evidence="7">The sequence shown here is derived from an EMBL/GenBank/DDBJ whole genome shotgun (WGS) entry which is preliminary data.</text>
</comment>
<gene>
    <name evidence="7" type="ORF">ELQ35_03585</name>
</gene>
<name>A0A433HT00_9BACI</name>
<accession>A0A433HT00</accession>
<organism evidence="7 8">
    <name type="scientific">Peribacillus cavernae</name>
    <dbReference type="NCBI Taxonomy" id="1674310"/>
    <lineage>
        <taxon>Bacteria</taxon>
        <taxon>Bacillati</taxon>
        <taxon>Bacillota</taxon>
        <taxon>Bacilli</taxon>
        <taxon>Bacillales</taxon>
        <taxon>Bacillaceae</taxon>
        <taxon>Peribacillus</taxon>
    </lineage>
</organism>
<dbReference type="Proteomes" id="UP000267430">
    <property type="component" value="Unassembled WGS sequence"/>
</dbReference>
<feature type="transmembrane region" description="Helical" evidence="6">
    <location>
        <begin position="119"/>
        <end position="136"/>
    </location>
</feature>
<dbReference type="RefSeq" id="WP_126863465.1">
    <property type="nucleotide sequence ID" value="NZ_JAUSTX010000004.1"/>
</dbReference>
<evidence type="ECO:0000313" key="7">
    <source>
        <dbReference type="EMBL" id="RUQ31442.1"/>
    </source>
</evidence>
<feature type="transmembrane region" description="Helical" evidence="6">
    <location>
        <begin position="148"/>
        <end position="171"/>
    </location>
</feature>
<dbReference type="Pfam" id="PF01943">
    <property type="entry name" value="Polysacc_synt"/>
    <property type="match status" value="1"/>
</dbReference>
<comment type="subcellular location">
    <subcellularLocation>
        <location evidence="1">Cell membrane</location>
        <topology evidence="1">Multi-pass membrane protein</topology>
    </subcellularLocation>
</comment>
<evidence type="ECO:0000256" key="1">
    <source>
        <dbReference type="ARBA" id="ARBA00004651"/>
    </source>
</evidence>
<dbReference type="EMBL" id="RYZZ01000005">
    <property type="protein sequence ID" value="RUQ31442.1"/>
    <property type="molecule type" value="Genomic_DNA"/>
</dbReference>
<feature type="transmembrane region" description="Helical" evidence="6">
    <location>
        <begin position="292"/>
        <end position="314"/>
    </location>
</feature>
<feature type="transmembrane region" description="Helical" evidence="6">
    <location>
        <begin position="240"/>
        <end position="261"/>
    </location>
</feature>
<dbReference type="PANTHER" id="PTHR30250:SF11">
    <property type="entry name" value="O-ANTIGEN TRANSPORTER-RELATED"/>
    <property type="match status" value="1"/>
</dbReference>
<evidence type="ECO:0000256" key="3">
    <source>
        <dbReference type="ARBA" id="ARBA00022692"/>
    </source>
</evidence>
<feature type="transmembrane region" description="Helical" evidence="6">
    <location>
        <begin position="50"/>
        <end position="71"/>
    </location>
</feature>
<proteinExistence type="predicted"/>
<dbReference type="GO" id="GO:0005886">
    <property type="term" value="C:plasma membrane"/>
    <property type="evidence" value="ECO:0007669"/>
    <property type="project" value="UniProtKB-SubCell"/>
</dbReference>
<dbReference type="PANTHER" id="PTHR30250">
    <property type="entry name" value="PST FAMILY PREDICTED COLANIC ACID TRANSPORTER"/>
    <property type="match status" value="1"/>
</dbReference>
<keyword evidence="5 6" id="KW-0472">Membrane</keyword>
<dbReference type="InterPro" id="IPR002797">
    <property type="entry name" value="Polysacc_synth"/>
</dbReference>
<feature type="transmembrane region" description="Helical" evidence="6">
    <location>
        <begin position="386"/>
        <end position="407"/>
    </location>
</feature>
<evidence type="ECO:0000256" key="4">
    <source>
        <dbReference type="ARBA" id="ARBA00022989"/>
    </source>
</evidence>
<keyword evidence="2" id="KW-1003">Cell membrane</keyword>
<reference evidence="7 8" key="1">
    <citation type="submission" date="2018-12" db="EMBL/GenBank/DDBJ databases">
        <title>Bacillus chawlae sp. nov., Bacillus glennii sp. nov., and Bacillus saganii sp. nov. Isolated from the Vehicle Assembly Building at Kennedy Space Center where the Viking Spacecraft were Assembled.</title>
        <authorList>
            <person name="Seuylemezian A."/>
            <person name="Vaishampayan P."/>
        </authorList>
    </citation>
    <scope>NUCLEOTIDE SEQUENCE [LARGE SCALE GENOMIC DNA]</scope>
    <source>
        <strain evidence="7 8">L5</strain>
    </source>
</reference>
<feature type="transmembrane region" description="Helical" evidence="6">
    <location>
        <begin position="83"/>
        <end position="107"/>
    </location>
</feature>
<feature type="transmembrane region" description="Helical" evidence="6">
    <location>
        <begin position="361"/>
        <end position="380"/>
    </location>
</feature>
<protein>
    <submittedName>
        <fullName evidence="7">Uncharacterized protein</fullName>
    </submittedName>
</protein>
<evidence type="ECO:0000256" key="2">
    <source>
        <dbReference type="ARBA" id="ARBA00022475"/>
    </source>
</evidence>
<dbReference type="OrthoDB" id="8482265at2"/>
<feature type="transmembrane region" description="Helical" evidence="6">
    <location>
        <begin position="326"/>
        <end position="349"/>
    </location>
</feature>